<evidence type="ECO:0000313" key="7">
    <source>
        <dbReference type="EMBL" id="KAJ8361554.1"/>
    </source>
</evidence>
<dbReference type="GO" id="GO:0046983">
    <property type="term" value="F:protein dimerization activity"/>
    <property type="evidence" value="ECO:0007669"/>
    <property type="project" value="InterPro"/>
</dbReference>
<evidence type="ECO:0000256" key="5">
    <source>
        <dbReference type="ARBA" id="ARBA00023242"/>
    </source>
</evidence>
<dbReference type="Proteomes" id="UP001152622">
    <property type="component" value="Chromosome 5"/>
</dbReference>
<dbReference type="InterPro" id="IPR012337">
    <property type="entry name" value="RNaseH-like_sf"/>
</dbReference>
<organism evidence="7 8">
    <name type="scientific">Synaphobranchus kaupii</name>
    <name type="common">Kaup's arrowtooth eel</name>
    <dbReference type="NCBI Taxonomy" id="118154"/>
    <lineage>
        <taxon>Eukaryota</taxon>
        <taxon>Metazoa</taxon>
        <taxon>Chordata</taxon>
        <taxon>Craniata</taxon>
        <taxon>Vertebrata</taxon>
        <taxon>Euteleostomi</taxon>
        <taxon>Actinopterygii</taxon>
        <taxon>Neopterygii</taxon>
        <taxon>Teleostei</taxon>
        <taxon>Anguilliformes</taxon>
        <taxon>Synaphobranchidae</taxon>
        <taxon>Synaphobranchus</taxon>
    </lineage>
</organism>
<evidence type="ECO:0000259" key="6">
    <source>
        <dbReference type="Pfam" id="PF05699"/>
    </source>
</evidence>
<keyword evidence="8" id="KW-1185">Reference proteome</keyword>
<evidence type="ECO:0000256" key="3">
    <source>
        <dbReference type="ARBA" id="ARBA00022771"/>
    </source>
</evidence>
<keyword evidence="4" id="KW-0862">Zinc</keyword>
<evidence type="ECO:0000256" key="1">
    <source>
        <dbReference type="ARBA" id="ARBA00004123"/>
    </source>
</evidence>
<dbReference type="OrthoDB" id="1869581at2759"/>
<comment type="caution">
    <text evidence="7">The sequence shown here is derived from an EMBL/GenBank/DDBJ whole genome shotgun (WGS) entry which is preliminary data.</text>
</comment>
<proteinExistence type="predicted"/>
<dbReference type="EMBL" id="JAINUF010000005">
    <property type="protein sequence ID" value="KAJ8361554.1"/>
    <property type="molecule type" value="Genomic_DNA"/>
</dbReference>
<dbReference type="AlphaFoldDB" id="A0A9Q1FMW6"/>
<dbReference type="GO" id="GO:0005634">
    <property type="term" value="C:nucleus"/>
    <property type="evidence" value="ECO:0007669"/>
    <property type="project" value="UniProtKB-SubCell"/>
</dbReference>
<dbReference type="Pfam" id="PF05699">
    <property type="entry name" value="Dimer_Tnp_hAT"/>
    <property type="match status" value="1"/>
</dbReference>
<name>A0A9Q1FMW6_SYNKA</name>
<comment type="subcellular location">
    <subcellularLocation>
        <location evidence="1">Nucleus</location>
    </subcellularLocation>
</comment>
<evidence type="ECO:0000256" key="2">
    <source>
        <dbReference type="ARBA" id="ARBA00022723"/>
    </source>
</evidence>
<evidence type="ECO:0000313" key="8">
    <source>
        <dbReference type="Proteomes" id="UP001152622"/>
    </source>
</evidence>
<reference evidence="7" key="1">
    <citation type="journal article" date="2023" name="Science">
        <title>Genome structures resolve the early diversification of teleost fishes.</title>
        <authorList>
            <person name="Parey E."/>
            <person name="Louis A."/>
            <person name="Montfort J."/>
            <person name="Bouchez O."/>
            <person name="Roques C."/>
            <person name="Iampietro C."/>
            <person name="Lluch J."/>
            <person name="Castinel A."/>
            <person name="Donnadieu C."/>
            <person name="Desvignes T."/>
            <person name="Floi Bucao C."/>
            <person name="Jouanno E."/>
            <person name="Wen M."/>
            <person name="Mejri S."/>
            <person name="Dirks R."/>
            <person name="Jansen H."/>
            <person name="Henkel C."/>
            <person name="Chen W.J."/>
            <person name="Zahm M."/>
            <person name="Cabau C."/>
            <person name="Klopp C."/>
            <person name="Thompson A.W."/>
            <person name="Robinson-Rechavi M."/>
            <person name="Braasch I."/>
            <person name="Lecointre G."/>
            <person name="Bobe J."/>
            <person name="Postlethwait J.H."/>
            <person name="Berthelot C."/>
            <person name="Roest Crollius H."/>
            <person name="Guiguen Y."/>
        </authorList>
    </citation>
    <scope>NUCLEOTIDE SEQUENCE</scope>
    <source>
        <strain evidence="7">WJC10195</strain>
    </source>
</reference>
<dbReference type="SUPFAM" id="SSF140996">
    <property type="entry name" value="Hermes dimerisation domain"/>
    <property type="match status" value="1"/>
</dbReference>
<dbReference type="InterPro" id="IPR052035">
    <property type="entry name" value="ZnF_BED_domain_contain"/>
</dbReference>
<dbReference type="SUPFAM" id="SSF53098">
    <property type="entry name" value="Ribonuclease H-like"/>
    <property type="match status" value="1"/>
</dbReference>
<feature type="domain" description="HAT C-terminal dimerisation" evidence="6">
    <location>
        <begin position="353"/>
        <end position="403"/>
    </location>
</feature>
<keyword evidence="3" id="KW-0863">Zinc-finger</keyword>
<dbReference type="GO" id="GO:0008270">
    <property type="term" value="F:zinc ion binding"/>
    <property type="evidence" value="ECO:0007669"/>
    <property type="project" value="UniProtKB-KW"/>
</dbReference>
<dbReference type="InterPro" id="IPR008906">
    <property type="entry name" value="HATC_C_dom"/>
</dbReference>
<evidence type="ECO:0000256" key="4">
    <source>
        <dbReference type="ARBA" id="ARBA00022833"/>
    </source>
</evidence>
<dbReference type="PANTHER" id="PTHR46481">
    <property type="entry name" value="ZINC FINGER BED DOMAIN-CONTAINING PROTEIN 4"/>
    <property type="match status" value="1"/>
</dbReference>
<dbReference type="PANTHER" id="PTHR46481:SF10">
    <property type="entry name" value="ZINC FINGER BED DOMAIN-CONTAINING PROTEIN 39"/>
    <property type="match status" value="1"/>
</dbReference>
<keyword evidence="2" id="KW-0479">Metal-binding</keyword>
<gene>
    <name evidence="7" type="ORF">SKAU_G00180790</name>
</gene>
<keyword evidence="5" id="KW-0539">Nucleus</keyword>
<protein>
    <recommendedName>
        <fullName evidence="6">HAT C-terminal dimerisation domain-containing protein</fullName>
    </recommendedName>
</protein>
<accession>A0A9Q1FMW6</accession>
<sequence length="409" mass="46135">MIVLDSQPFSLVEDIGFKAFVNKLNPTYTIPTRKALKLMVEKRYDEAKEKALAEVQDAEYVSLTADMWTSINMDSYLGVTCHYITKETKLATVLLGVTRFPQSHTAVHIKEAQNVLMESWGISMEKIHCLVTDNAANMLASAQLLRVRHIRCFAHTLNLVVKKALDQTPELQDIRLRAKSVVTLFRTSCKAKEKLCVVQEMMAEMSEEKRISASKLIPIVRMIQHKVSEKTKLMTHESSRQLVVHLQQELHARCSGIETVRVLAMAALLDPRFKVLGFGNASLMKDAEKNLTAECASLIRSSTDRLLTTQDNPAAQATVSSAPTDDENLWDLLDIRVSEAQRVQSATADATVEVKRYLSDAYLPRTENPLLYWEKHVAVYPHLYSLAKKYLSLPATSVPCEYSLRLVRL</sequence>